<dbReference type="PROSITE" id="PS51463">
    <property type="entry name" value="P_GLUCOSE_ISOMERASE_3"/>
    <property type="match status" value="1"/>
</dbReference>
<protein>
    <submittedName>
        <fullName evidence="1">Glucose-6-phosphate isomerase</fullName>
    </submittedName>
</protein>
<keyword evidence="1" id="KW-0413">Isomerase</keyword>
<dbReference type="InterPro" id="IPR046348">
    <property type="entry name" value="SIS_dom_sf"/>
</dbReference>
<dbReference type="GO" id="GO:0097367">
    <property type="term" value="F:carbohydrate derivative binding"/>
    <property type="evidence" value="ECO:0007669"/>
    <property type="project" value="InterPro"/>
</dbReference>
<reference evidence="2" key="1">
    <citation type="submission" date="2017-09" db="EMBL/GenBank/DDBJ databases">
        <title>Depth-based differentiation of microbial function through sediment-hosted aquifers and enrichment of novel symbionts in the deep terrestrial subsurface.</title>
        <authorList>
            <person name="Probst A.J."/>
            <person name="Ladd B."/>
            <person name="Jarett J.K."/>
            <person name="Geller-Mcgrath D.E."/>
            <person name="Sieber C.M.K."/>
            <person name="Emerson J.B."/>
            <person name="Anantharaman K."/>
            <person name="Thomas B.C."/>
            <person name="Malmstrom R."/>
            <person name="Stieglmeier M."/>
            <person name="Klingl A."/>
            <person name="Woyke T."/>
            <person name="Ryan C.M."/>
            <person name="Banfield J.F."/>
        </authorList>
    </citation>
    <scope>NUCLEOTIDE SEQUENCE [LARGE SCALE GENOMIC DNA]</scope>
</reference>
<dbReference type="AlphaFoldDB" id="A0A2M7IMR6"/>
<proteinExistence type="predicted"/>
<feature type="non-terminal residue" evidence="1">
    <location>
        <position position="1"/>
    </location>
</feature>
<gene>
    <name evidence="1" type="ORF">COZ82_04175</name>
</gene>
<dbReference type="GO" id="GO:0006096">
    <property type="term" value="P:glycolytic process"/>
    <property type="evidence" value="ECO:0007669"/>
    <property type="project" value="InterPro"/>
</dbReference>
<evidence type="ECO:0000313" key="2">
    <source>
        <dbReference type="Proteomes" id="UP000230837"/>
    </source>
</evidence>
<dbReference type="InterPro" id="IPR001672">
    <property type="entry name" value="G6P_Isomerase"/>
</dbReference>
<comment type="caution">
    <text evidence="1">The sequence shown here is derived from an EMBL/GenBank/DDBJ whole genome shotgun (WGS) entry which is preliminary data.</text>
</comment>
<dbReference type="Proteomes" id="UP000230837">
    <property type="component" value="Unassembled WGS sequence"/>
</dbReference>
<organism evidence="1 2">
    <name type="scientific">Candidatus Kaiserbacteria bacterium CG_4_8_14_3_um_filter_38_9</name>
    <dbReference type="NCBI Taxonomy" id="1974599"/>
    <lineage>
        <taxon>Bacteria</taxon>
        <taxon>Candidatus Kaiseribacteriota</taxon>
    </lineage>
</organism>
<dbReference type="SUPFAM" id="SSF53697">
    <property type="entry name" value="SIS domain"/>
    <property type="match status" value="1"/>
</dbReference>
<dbReference type="GO" id="GO:0004347">
    <property type="term" value="F:glucose-6-phosphate isomerase activity"/>
    <property type="evidence" value="ECO:0007669"/>
    <property type="project" value="InterPro"/>
</dbReference>
<dbReference type="GO" id="GO:0006094">
    <property type="term" value="P:gluconeogenesis"/>
    <property type="evidence" value="ECO:0007669"/>
    <property type="project" value="InterPro"/>
</dbReference>
<name>A0A2M7IMR6_9BACT</name>
<evidence type="ECO:0000313" key="1">
    <source>
        <dbReference type="EMBL" id="PIW96591.1"/>
    </source>
</evidence>
<dbReference type="Gene3D" id="3.40.50.10490">
    <property type="entry name" value="Glucose-6-phosphate isomerase like protein, domain 1"/>
    <property type="match status" value="1"/>
</dbReference>
<dbReference type="EMBL" id="PFHR01000223">
    <property type="protein sequence ID" value="PIW96591.1"/>
    <property type="molecule type" value="Genomic_DNA"/>
</dbReference>
<sequence>AYTEKGRQYLDIELSEISPFELGAFMQFKMIEVMYIGKLLKVNPFNQPNVESYKQKTKEILENG</sequence>
<accession>A0A2M7IMR6</accession>